<keyword evidence="3 6" id="KW-0812">Transmembrane</keyword>
<proteinExistence type="inferred from homology"/>
<keyword evidence="8" id="KW-1185">Reference proteome</keyword>
<comment type="caution">
    <text evidence="7">The sequence shown here is derived from an EMBL/GenBank/DDBJ whole genome shotgun (WGS) entry which is preliminary data.</text>
</comment>
<dbReference type="GO" id="GO:0009734">
    <property type="term" value="P:auxin-activated signaling pathway"/>
    <property type="evidence" value="ECO:0007669"/>
    <property type="project" value="InterPro"/>
</dbReference>
<dbReference type="GO" id="GO:0016020">
    <property type="term" value="C:membrane"/>
    <property type="evidence" value="ECO:0007669"/>
    <property type="project" value="UniProtKB-SubCell"/>
</dbReference>
<dbReference type="PANTHER" id="PTHR32191">
    <property type="entry name" value="TETRASPANIN-8-RELATED"/>
    <property type="match status" value="1"/>
</dbReference>
<evidence type="ECO:0000313" key="7">
    <source>
        <dbReference type="EMBL" id="KAK6947710.1"/>
    </source>
</evidence>
<gene>
    <name evidence="7" type="ORF">RJ641_001183</name>
</gene>
<evidence type="ECO:0000256" key="3">
    <source>
        <dbReference type="ARBA" id="ARBA00022692"/>
    </source>
</evidence>
<name>A0AAN8W9N3_9MAGN</name>
<dbReference type="Proteomes" id="UP001370490">
    <property type="component" value="Unassembled WGS sequence"/>
</dbReference>
<comment type="subcellular location">
    <subcellularLocation>
        <location evidence="1">Membrane</location>
    </subcellularLocation>
</comment>
<evidence type="ECO:0000256" key="4">
    <source>
        <dbReference type="ARBA" id="ARBA00022989"/>
    </source>
</evidence>
<keyword evidence="5 6" id="KW-0472">Membrane</keyword>
<evidence type="ECO:0000256" key="5">
    <source>
        <dbReference type="ARBA" id="ARBA00023136"/>
    </source>
</evidence>
<feature type="transmembrane region" description="Helical" evidence="6">
    <location>
        <begin position="53"/>
        <end position="78"/>
    </location>
</feature>
<feature type="transmembrane region" description="Helical" evidence="6">
    <location>
        <begin position="233"/>
        <end position="251"/>
    </location>
</feature>
<comment type="similarity">
    <text evidence="2">Belongs to the tetraspanin (TM4SF) family.</text>
</comment>
<evidence type="ECO:0000313" key="8">
    <source>
        <dbReference type="Proteomes" id="UP001370490"/>
    </source>
</evidence>
<accession>A0AAN8W9N3</accession>
<feature type="transmembrane region" description="Helical" evidence="6">
    <location>
        <begin position="12"/>
        <end position="33"/>
    </location>
</feature>
<evidence type="ECO:0000256" key="1">
    <source>
        <dbReference type="ARBA" id="ARBA00004370"/>
    </source>
</evidence>
<evidence type="ECO:0000256" key="6">
    <source>
        <dbReference type="SAM" id="Phobius"/>
    </source>
</evidence>
<dbReference type="InterPro" id="IPR044991">
    <property type="entry name" value="TET_plant"/>
</dbReference>
<dbReference type="EMBL" id="JBAMMX010000001">
    <property type="protein sequence ID" value="KAK6947710.1"/>
    <property type="molecule type" value="Genomic_DNA"/>
</dbReference>
<dbReference type="AlphaFoldDB" id="A0AAN8W9N3"/>
<reference evidence="7 8" key="1">
    <citation type="submission" date="2023-12" db="EMBL/GenBank/DDBJ databases">
        <title>A high-quality genome assembly for Dillenia turbinata (Dilleniales).</title>
        <authorList>
            <person name="Chanderbali A."/>
        </authorList>
    </citation>
    <scope>NUCLEOTIDE SEQUENCE [LARGE SCALE GENOMIC DNA]</scope>
    <source>
        <strain evidence="7">LSX21</strain>
        <tissue evidence="7">Leaf</tissue>
    </source>
</reference>
<evidence type="ECO:0000256" key="2">
    <source>
        <dbReference type="ARBA" id="ARBA00006840"/>
    </source>
</evidence>
<organism evidence="7 8">
    <name type="scientific">Dillenia turbinata</name>
    <dbReference type="NCBI Taxonomy" id="194707"/>
    <lineage>
        <taxon>Eukaryota</taxon>
        <taxon>Viridiplantae</taxon>
        <taxon>Streptophyta</taxon>
        <taxon>Embryophyta</taxon>
        <taxon>Tracheophyta</taxon>
        <taxon>Spermatophyta</taxon>
        <taxon>Magnoliopsida</taxon>
        <taxon>eudicotyledons</taxon>
        <taxon>Gunneridae</taxon>
        <taxon>Pentapetalae</taxon>
        <taxon>Dilleniales</taxon>
        <taxon>Dilleniaceae</taxon>
        <taxon>Dillenia</taxon>
    </lineage>
</organism>
<sequence length="396" mass="45426">MDQFSSHTMKFLRSTYVFTMQILAIAVVGIGIWMSTHHDRCRRSLTLPVLALWWVFLDIDVGFMILAIAALGFGIWMCTHHDECRRSLTLPVLELGVSNHVMLYLDGNFSVHGTSSKFIVSNNGSGQSVAGLRYKEYQLQDYSSWFLKQLNNTEKWKCMKSCPTKANDCNNLPKKYKAKINRRVSASYYDLSFHPVSSKIYCKHYKNSHGVKCYNYASCKAGVAKYMKMEWRVVGIFIAVLFASLIDNWVLGASKNTLFCSRLVHGTRHKYLQINDQNFCYSSIEFWDMDEQCKFGKSLDEVELQLVKEPNLIQKTLIVEQCQKLEAHEKLSRENWPKKMRTPASDPPTGLTEVPPHLPMASDPVLPIFDDPTPLCRSSRPHKPLERDDFTVLLAN</sequence>
<protein>
    <submittedName>
        <fullName evidence="7">Uncharacterized protein</fullName>
    </submittedName>
</protein>
<keyword evidence="4 6" id="KW-1133">Transmembrane helix</keyword>